<dbReference type="EMBL" id="JAIVFG010000049">
    <property type="protein sequence ID" value="MDB0573387.1"/>
    <property type="molecule type" value="Genomic_DNA"/>
</dbReference>
<evidence type="ECO:0000256" key="1">
    <source>
        <dbReference type="SAM" id="Phobius"/>
    </source>
</evidence>
<feature type="transmembrane region" description="Helical" evidence="1">
    <location>
        <begin position="57"/>
        <end position="76"/>
    </location>
</feature>
<sequence>MFETSTPYDAPPPKLAENRLSESGWTLLIFTIICYWLPMLVFAYACCAARFPEGMELLIYSGMACIGGIVLTWIVYLIYGRTSRSRHPEDRRFFRAHAWVVFLIPVVLGTCAIASR</sequence>
<comment type="caution">
    <text evidence="2">The sequence shown here is derived from an EMBL/GenBank/DDBJ whole genome shotgun (WGS) entry which is preliminary data.</text>
</comment>
<evidence type="ECO:0000313" key="3">
    <source>
        <dbReference type="Proteomes" id="UP001144050"/>
    </source>
</evidence>
<keyword evidence="1" id="KW-0472">Membrane</keyword>
<organism evidence="2 3">
    <name type="scientific">Ralstonia solanacearum</name>
    <name type="common">Pseudomonas solanacearum</name>
    <dbReference type="NCBI Taxonomy" id="305"/>
    <lineage>
        <taxon>Bacteria</taxon>
        <taxon>Pseudomonadati</taxon>
        <taxon>Pseudomonadota</taxon>
        <taxon>Betaproteobacteria</taxon>
        <taxon>Burkholderiales</taxon>
        <taxon>Burkholderiaceae</taxon>
        <taxon>Ralstonia</taxon>
        <taxon>Ralstonia solanacearum species complex</taxon>
    </lineage>
</organism>
<dbReference type="AlphaFoldDB" id="A0AAW5ZU97"/>
<evidence type="ECO:0000313" key="2">
    <source>
        <dbReference type="EMBL" id="MDB0573387.1"/>
    </source>
</evidence>
<gene>
    <name evidence="2" type="ORF">LBW59_21805</name>
</gene>
<reference evidence="2" key="1">
    <citation type="submission" date="2021-09" db="EMBL/GenBank/DDBJ databases">
        <title>Genomic analysis of Ralstonia spp.</title>
        <authorList>
            <person name="Aburjaile F."/>
            <person name="Ariute J.C."/>
            <person name="Pais A.K.L."/>
            <person name="Albuquerque G.M.R."/>
            <person name="Silva A.M.F."/>
            <person name="Brenig B."/>
            <person name="Azevedo V."/>
            <person name="Matiuzzi M."/>
            <person name="Ramos R."/>
            <person name="Goes-Neto A."/>
            <person name="Soares S."/>
            <person name="Iseppon A.M.B."/>
            <person name="Souza E."/>
            <person name="Gama M."/>
        </authorList>
    </citation>
    <scope>NUCLEOTIDE SEQUENCE</scope>
    <source>
        <strain evidence="2">CCRMRs91</strain>
    </source>
</reference>
<feature type="transmembrane region" description="Helical" evidence="1">
    <location>
        <begin position="25"/>
        <end position="45"/>
    </location>
</feature>
<evidence type="ECO:0008006" key="4">
    <source>
        <dbReference type="Google" id="ProtNLM"/>
    </source>
</evidence>
<feature type="transmembrane region" description="Helical" evidence="1">
    <location>
        <begin position="96"/>
        <end position="115"/>
    </location>
</feature>
<protein>
    <recommendedName>
        <fullName evidence="4">Transmembrane protein</fullName>
    </recommendedName>
</protein>
<accession>A0AAW5ZU97</accession>
<proteinExistence type="predicted"/>
<keyword evidence="1" id="KW-1133">Transmembrane helix</keyword>
<name>A0AAW5ZU97_RALSL</name>
<dbReference type="Proteomes" id="UP001144050">
    <property type="component" value="Unassembled WGS sequence"/>
</dbReference>
<keyword evidence="1" id="KW-0812">Transmembrane</keyword>
<dbReference type="RefSeq" id="WP_271657170.1">
    <property type="nucleotide sequence ID" value="NZ_JAIVFG010000049.1"/>
</dbReference>